<dbReference type="PROSITE" id="PS51257">
    <property type="entry name" value="PROKAR_LIPOPROTEIN"/>
    <property type="match status" value="1"/>
</dbReference>
<dbReference type="AlphaFoldDB" id="A0A3N1KUF2"/>
<dbReference type="InterPro" id="IPR024079">
    <property type="entry name" value="MetalloPept_cat_dom_sf"/>
</dbReference>
<sequence length="280" mass="31537">MLTRRLFVSGAAAATASCLCSARIGSAQSIQTDALHICTELILADVNLANRISTEENPNNKPVNSTNKDAEAISLSQKKWHPKRRILSVDFTETVPFEDKIIKFAKEWEQFMGMRLKFGRGDPDILASFSKGGSWSYVGTDSRYFAKKGIPSMNFGWFDRNTQDSEFSRTTLHEFGHALSLVHEQQHPHGEISWKKEKVYAYYKNLGWEKEDVDKNIFAKYDLGQINGGEYDRHSIMHYPIPAELVSESADVVGWNNDLSANDKIVIGALYPDIQTGLPL</sequence>
<name>A0A3N1KUF2_9PROT</name>
<dbReference type="Proteomes" id="UP000278222">
    <property type="component" value="Unassembled WGS sequence"/>
</dbReference>
<reference evidence="2 3" key="1">
    <citation type="submission" date="2018-11" db="EMBL/GenBank/DDBJ databases">
        <title>Genomic Encyclopedia of Type Strains, Phase IV (KMG-IV): sequencing the most valuable type-strain genomes for metagenomic binning, comparative biology and taxonomic classification.</title>
        <authorList>
            <person name="Goeker M."/>
        </authorList>
    </citation>
    <scope>NUCLEOTIDE SEQUENCE [LARGE SCALE GENOMIC DNA]</scope>
    <source>
        <strain evidence="2 3">DSM 5900</strain>
    </source>
</reference>
<gene>
    <name evidence="2" type="ORF">EDC65_5319</name>
</gene>
<feature type="domain" description="Peptidase M12A" evidence="1">
    <location>
        <begin position="103"/>
        <end position="240"/>
    </location>
</feature>
<dbReference type="SUPFAM" id="SSF55486">
    <property type="entry name" value="Metalloproteases ('zincins'), catalytic domain"/>
    <property type="match status" value="1"/>
</dbReference>
<dbReference type="EMBL" id="RJKX01000019">
    <property type="protein sequence ID" value="ROP80985.1"/>
    <property type="molecule type" value="Genomic_DNA"/>
</dbReference>
<dbReference type="Gene3D" id="3.40.390.10">
    <property type="entry name" value="Collagenase (Catalytic Domain)"/>
    <property type="match status" value="1"/>
</dbReference>
<evidence type="ECO:0000313" key="2">
    <source>
        <dbReference type="EMBL" id="ROP80985.1"/>
    </source>
</evidence>
<proteinExistence type="predicted"/>
<evidence type="ECO:0000313" key="3">
    <source>
        <dbReference type="Proteomes" id="UP000278222"/>
    </source>
</evidence>
<evidence type="ECO:0000259" key="1">
    <source>
        <dbReference type="Pfam" id="PF01400"/>
    </source>
</evidence>
<comment type="caution">
    <text evidence="2">The sequence shown here is derived from an EMBL/GenBank/DDBJ whole genome shotgun (WGS) entry which is preliminary data.</text>
</comment>
<organism evidence="2 3">
    <name type="scientific">Stella humosa</name>
    <dbReference type="NCBI Taxonomy" id="94"/>
    <lineage>
        <taxon>Bacteria</taxon>
        <taxon>Pseudomonadati</taxon>
        <taxon>Pseudomonadota</taxon>
        <taxon>Alphaproteobacteria</taxon>
        <taxon>Rhodospirillales</taxon>
        <taxon>Stellaceae</taxon>
        <taxon>Stella</taxon>
    </lineage>
</organism>
<dbReference type="GO" id="GO:0004222">
    <property type="term" value="F:metalloendopeptidase activity"/>
    <property type="evidence" value="ECO:0007669"/>
    <property type="project" value="InterPro"/>
</dbReference>
<keyword evidence="3" id="KW-1185">Reference proteome</keyword>
<accession>A0A3N1KUF2</accession>
<dbReference type="Pfam" id="PF01400">
    <property type="entry name" value="Astacin"/>
    <property type="match status" value="1"/>
</dbReference>
<dbReference type="GO" id="GO:0006508">
    <property type="term" value="P:proteolysis"/>
    <property type="evidence" value="ECO:0007669"/>
    <property type="project" value="InterPro"/>
</dbReference>
<protein>
    <recommendedName>
        <fullName evidence="1">Peptidase M12A domain-containing protein</fullName>
    </recommendedName>
</protein>
<dbReference type="InterPro" id="IPR001506">
    <property type="entry name" value="Peptidase_M12A"/>
</dbReference>